<dbReference type="InterPro" id="IPR006179">
    <property type="entry name" value="5_nucleotidase/apyrase"/>
</dbReference>
<dbReference type="SUPFAM" id="SSF56300">
    <property type="entry name" value="Metallo-dependent phosphatases"/>
    <property type="match status" value="2"/>
</dbReference>
<protein>
    <submittedName>
        <fullName evidence="3">2',3'-cyclic-nucleotide 2'-phosphodiesterase</fullName>
        <ecNumber evidence="3">3.1.4.16</ecNumber>
    </submittedName>
</protein>
<dbReference type="Gene3D" id="3.60.21.10">
    <property type="match status" value="2"/>
</dbReference>
<dbReference type="GO" id="GO:0046872">
    <property type="term" value="F:metal ion binding"/>
    <property type="evidence" value="ECO:0007669"/>
    <property type="project" value="InterPro"/>
</dbReference>
<proteinExistence type="predicted"/>
<reference evidence="3 4" key="1">
    <citation type="journal article" date="2011" name="J. Bacteriol.">
        <title>Draft genome sequence of Caloramator australicus strain RC3T, a thermoanaerobe from the Great Artesian Basin of Australia.</title>
        <authorList>
            <person name="Ogg C.D."/>
            <person name="Patel B.K.C."/>
        </authorList>
    </citation>
    <scope>NUCLEOTIDE SEQUENCE [LARGE SCALE GENOMIC DNA]</scope>
    <source>
        <strain evidence="3 4">RC3</strain>
    </source>
</reference>
<dbReference type="Pfam" id="PF00149">
    <property type="entry name" value="Metallophos"/>
    <property type="match status" value="2"/>
</dbReference>
<dbReference type="PROSITE" id="PS51781">
    <property type="entry name" value="SH3B"/>
    <property type="match status" value="1"/>
</dbReference>
<evidence type="ECO:0000313" key="4">
    <source>
        <dbReference type="Proteomes" id="UP000007652"/>
    </source>
</evidence>
<dbReference type="InterPro" id="IPR004843">
    <property type="entry name" value="Calcineurin-like_PHP"/>
</dbReference>
<gene>
    <name evidence="3" type="ORF">CAAU_0579</name>
</gene>
<evidence type="ECO:0000256" key="1">
    <source>
        <dbReference type="ARBA" id="ARBA00022729"/>
    </source>
</evidence>
<dbReference type="SUPFAM" id="SSF55816">
    <property type="entry name" value="5'-nucleotidase (syn. UDP-sugar hydrolase), C-terminal domain"/>
    <property type="match status" value="2"/>
</dbReference>
<dbReference type="InterPro" id="IPR036907">
    <property type="entry name" value="5'-Nucleotdase_C_sf"/>
</dbReference>
<dbReference type="RefSeq" id="WP_008907942.1">
    <property type="nucleotide sequence ID" value="NZ_CAKP01000024.1"/>
</dbReference>
<keyword evidence="4" id="KW-1185">Reference proteome</keyword>
<dbReference type="PRINTS" id="PR01607">
    <property type="entry name" value="APYRASEFAMLY"/>
</dbReference>
<dbReference type="Gene3D" id="2.30.30.40">
    <property type="entry name" value="SH3 Domains"/>
    <property type="match status" value="1"/>
</dbReference>
<dbReference type="AlphaFoldDB" id="I7KSQ3"/>
<organism evidence="3 4">
    <name type="scientific">Caloramator australicus RC3</name>
    <dbReference type="NCBI Taxonomy" id="857293"/>
    <lineage>
        <taxon>Bacteria</taxon>
        <taxon>Bacillati</taxon>
        <taxon>Bacillota</taxon>
        <taxon>Clostridia</taxon>
        <taxon>Eubacteriales</taxon>
        <taxon>Clostridiaceae</taxon>
        <taxon>Caloramator</taxon>
    </lineage>
</organism>
<dbReference type="InterPro" id="IPR029052">
    <property type="entry name" value="Metallo-depent_PP-like"/>
</dbReference>
<dbReference type="EC" id="3.1.4.16" evidence="3"/>
<name>I7KSQ3_9CLOT</name>
<dbReference type="Proteomes" id="UP000007652">
    <property type="component" value="Unassembled WGS sequence"/>
</dbReference>
<dbReference type="EMBL" id="CAKP01000024">
    <property type="protein sequence ID" value="CCJ32663.1"/>
    <property type="molecule type" value="Genomic_DNA"/>
</dbReference>
<dbReference type="PANTHER" id="PTHR11575:SF24">
    <property type="entry name" value="5'-NUCLEOTIDASE"/>
    <property type="match status" value="1"/>
</dbReference>
<evidence type="ECO:0000313" key="3">
    <source>
        <dbReference type="EMBL" id="CCJ32663.1"/>
    </source>
</evidence>
<dbReference type="Pfam" id="PF02872">
    <property type="entry name" value="5_nucleotid_C"/>
    <property type="match status" value="2"/>
</dbReference>
<dbReference type="InterPro" id="IPR008334">
    <property type="entry name" value="5'-Nucleotdase_C"/>
</dbReference>
<dbReference type="Gene3D" id="3.90.780.10">
    <property type="entry name" value="5'-Nucleotidase, C-terminal domain"/>
    <property type="match status" value="2"/>
</dbReference>
<feature type="domain" description="SH3b" evidence="2">
    <location>
        <begin position="1116"/>
        <end position="1175"/>
    </location>
</feature>
<accession>I7KSQ3</accession>
<dbReference type="Pfam" id="PF08239">
    <property type="entry name" value="SH3_3"/>
    <property type="match status" value="1"/>
</dbReference>
<dbReference type="GO" id="GO:0000166">
    <property type="term" value="F:nucleotide binding"/>
    <property type="evidence" value="ECO:0007669"/>
    <property type="project" value="InterPro"/>
</dbReference>
<dbReference type="GO" id="GO:0009166">
    <property type="term" value="P:nucleotide catabolic process"/>
    <property type="evidence" value="ECO:0007669"/>
    <property type="project" value="InterPro"/>
</dbReference>
<sequence>MKKHFKVLTSWILTLLMIFTILGPIKVNANSDTVEIQILATSDLHGRFVSYDYATNSVSKTGSLAQIFSAVKKFRVQNPNTILVDNGDTIQGNSNQLFNNSEKHPMIVAMNEMGYDTWTFGNHEFNYGIPTLEKIASQFKGRALCGNVYKQDGTTLGAPYAIVERGGVKVGIIGMVTPHITKWDAENLKGYTVTNPIEETRKVVDKIKDQVDVIIAVEHMGPTPEYGNDGADELAKAVPELAAIVAGHAHMKVAKNVVNGVVITEPTSNGAQLARITIKLTKNANGKYVIADRNTDVNSELIDVYTGSSSSPTIVYDEDKELYEKLKPYHEIALADANTVIGELVGGDLAPADEIKGIPQAQLQPTAMIELINKVQMHYGKADVAAAALFNSRSNIKAGPIKKSDTSLIYQYDNSLYVLKVTGKQLKKYMEWSASYYNTFKPGDLTISFNPNIRIYNYDMFYGVKYEIDISAEPGNRIKNLRYMNDTPVEDDDIIKLAVNNYRANTHLLNKDTGLFKGENVEVVFNSEVDMKDTPQVREMIAKYIKEVKGGIIYPECSNNWKLIGYSWDKDKHDKVVELVNSGKMSLPTSADGRTPNVKSVTWDMVPDITKTIEIVSFNDFHGALKTEGKNPGAAKLATAIKDIKKNNPNTIVVAAGDIYQGSAMSNLLKGKPVSDMLKNLGIVASAVGNHEFDWGLDLIPKWAEEGGFDFLAANIIDKTTGKPVTWAKPYKYVTVNGVKIAFLGLATPETAYKTKPENVKDLIFADPVKTAEEWGYLIKNGYVPEGKADILIALTHLGTAQDATTKVISGEGADLAQVKYLDGIITAHTHMTVSGYVNGKPIVQAYYNGRTLGKLTLKYNHYGYLIGIEPSVVSVSTTLADDAEVKAIYDKYDKDLKPILDEVIGKTEVDLPHDRFQGLSLLGEWVSDVMRKRAGVQIGITNGGGLRTSILKGDITVGKMYEVMPFDNTLVKMELSGADLKKAIENGIMNQTIGWVQLAGVKVYYDPNAKQGERITSMRLDDGTKVEMDKYYTVVTNDFMYQGGDSYDFKGAKNVVDTGIPIREALIEELRNVKVIAPVQVGYLVAGEDPVKDEVKEVKEEKPVENKPVIKPQPKKYVTVTASSLYVRSSYKKEARAIGSLKKGTKVEVVGQVGNWLKINYKGKTGYIYKAYTK</sequence>
<keyword evidence="1" id="KW-0732">Signal</keyword>
<dbReference type="PROSITE" id="PS00785">
    <property type="entry name" value="5_NUCLEOTIDASE_1"/>
    <property type="match status" value="1"/>
</dbReference>
<dbReference type="eggNOG" id="COG0737">
    <property type="taxonomic scope" value="Bacteria"/>
</dbReference>
<keyword evidence="3" id="KW-0378">Hydrolase</keyword>
<dbReference type="STRING" id="857293.CAAU_0579"/>
<dbReference type="InterPro" id="IPR003646">
    <property type="entry name" value="SH3-like_bac-type"/>
</dbReference>
<dbReference type="CDD" id="cd00845">
    <property type="entry name" value="MPP_UshA_N_like"/>
    <property type="match status" value="1"/>
</dbReference>
<dbReference type="GO" id="GO:0008663">
    <property type="term" value="F:2',3'-cyclic-nucleotide 2'-phosphodiesterase activity"/>
    <property type="evidence" value="ECO:0007669"/>
    <property type="project" value="UniProtKB-EC"/>
</dbReference>
<evidence type="ECO:0000259" key="2">
    <source>
        <dbReference type="PROSITE" id="PS51781"/>
    </source>
</evidence>
<dbReference type="SMART" id="SM00287">
    <property type="entry name" value="SH3b"/>
    <property type="match status" value="1"/>
</dbReference>
<dbReference type="PANTHER" id="PTHR11575">
    <property type="entry name" value="5'-NUCLEOTIDASE-RELATED"/>
    <property type="match status" value="1"/>
</dbReference>
<dbReference type="InterPro" id="IPR006146">
    <property type="entry name" value="5'-Nucleotdase_CS"/>
</dbReference>
<comment type="caution">
    <text evidence="3">The sequence shown here is derived from an EMBL/GenBank/DDBJ whole genome shotgun (WGS) entry which is preliminary data.</text>
</comment>